<gene>
    <name evidence="2" type="ORF">DPMN_174304</name>
</gene>
<feature type="region of interest" description="Disordered" evidence="1">
    <location>
        <begin position="36"/>
        <end position="59"/>
    </location>
</feature>
<evidence type="ECO:0000313" key="3">
    <source>
        <dbReference type="Proteomes" id="UP000828390"/>
    </source>
</evidence>
<dbReference type="EMBL" id="JAIWYP010000009">
    <property type="protein sequence ID" value="KAH3772957.1"/>
    <property type="molecule type" value="Genomic_DNA"/>
</dbReference>
<organism evidence="2 3">
    <name type="scientific">Dreissena polymorpha</name>
    <name type="common">Zebra mussel</name>
    <name type="synonym">Mytilus polymorpha</name>
    <dbReference type="NCBI Taxonomy" id="45954"/>
    <lineage>
        <taxon>Eukaryota</taxon>
        <taxon>Metazoa</taxon>
        <taxon>Spiralia</taxon>
        <taxon>Lophotrochozoa</taxon>
        <taxon>Mollusca</taxon>
        <taxon>Bivalvia</taxon>
        <taxon>Autobranchia</taxon>
        <taxon>Heteroconchia</taxon>
        <taxon>Euheterodonta</taxon>
        <taxon>Imparidentia</taxon>
        <taxon>Neoheterodontei</taxon>
        <taxon>Myida</taxon>
        <taxon>Dreissenoidea</taxon>
        <taxon>Dreissenidae</taxon>
        <taxon>Dreissena</taxon>
    </lineage>
</organism>
<dbReference type="AlphaFoldDB" id="A0A9D4IHR3"/>
<proteinExistence type="predicted"/>
<sequence>METFLAVYNTAYHGIVSMKMKRKATTLDRFFGLFNKPKNTESDSEPKLSSLRTCHEDDC</sequence>
<dbReference type="Proteomes" id="UP000828390">
    <property type="component" value="Unassembled WGS sequence"/>
</dbReference>
<reference evidence="2" key="1">
    <citation type="journal article" date="2019" name="bioRxiv">
        <title>The Genome of the Zebra Mussel, Dreissena polymorpha: A Resource for Invasive Species Research.</title>
        <authorList>
            <person name="McCartney M.A."/>
            <person name="Auch B."/>
            <person name="Kono T."/>
            <person name="Mallez S."/>
            <person name="Zhang Y."/>
            <person name="Obille A."/>
            <person name="Becker A."/>
            <person name="Abrahante J.E."/>
            <person name="Garbe J."/>
            <person name="Badalamenti J.P."/>
            <person name="Herman A."/>
            <person name="Mangelson H."/>
            <person name="Liachko I."/>
            <person name="Sullivan S."/>
            <person name="Sone E.D."/>
            <person name="Koren S."/>
            <person name="Silverstein K.A.T."/>
            <person name="Beckman K.B."/>
            <person name="Gohl D.M."/>
        </authorList>
    </citation>
    <scope>NUCLEOTIDE SEQUENCE</scope>
    <source>
        <strain evidence="2">Duluth1</strain>
        <tissue evidence="2">Whole animal</tissue>
    </source>
</reference>
<reference evidence="2" key="2">
    <citation type="submission" date="2020-11" db="EMBL/GenBank/DDBJ databases">
        <authorList>
            <person name="McCartney M.A."/>
            <person name="Auch B."/>
            <person name="Kono T."/>
            <person name="Mallez S."/>
            <person name="Becker A."/>
            <person name="Gohl D.M."/>
            <person name="Silverstein K.A.T."/>
            <person name="Koren S."/>
            <person name="Bechman K.B."/>
            <person name="Herman A."/>
            <person name="Abrahante J.E."/>
            <person name="Garbe J."/>
        </authorList>
    </citation>
    <scope>NUCLEOTIDE SEQUENCE</scope>
    <source>
        <strain evidence="2">Duluth1</strain>
        <tissue evidence="2">Whole animal</tissue>
    </source>
</reference>
<name>A0A9D4IHR3_DREPO</name>
<keyword evidence="3" id="KW-1185">Reference proteome</keyword>
<accession>A0A9D4IHR3</accession>
<comment type="caution">
    <text evidence="2">The sequence shown here is derived from an EMBL/GenBank/DDBJ whole genome shotgun (WGS) entry which is preliminary data.</text>
</comment>
<protein>
    <submittedName>
        <fullName evidence="2">Uncharacterized protein</fullName>
    </submittedName>
</protein>
<evidence type="ECO:0000256" key="1">
    <source>
        <dbReference type="SAM" id="MobiDB-lite"/>
    </source>
</evidence>
<evidence type="ECO:0000313" key="2">
    <source>
        <dbReference type="EMBL" id="KAH3772957.1"/>
    </source>
</evidence>